<dbReference type="RefSeq" id="WP_226726017.1">
    <property type="nucleotide sequence ID" value="NZ_JAJAUY010000018.1"/>
</dbReference>
<evidence type="ECO:0000313" key="5">
    <source>
        <dbReference type="EMBL" id="MCB5179201.1"/>
    </source>
</evidence>
<dbReference type="EMBL" id="JAJAUY010000018">
    <property type="protein sequence ID" value="MCB5179201.1"/>
    <property type="molecule type" value="Genomic_DNA"/>
</dbReference>
<keyword evidence="6" id="KW-1185">Reference proteome</keyword>
<evidence type="ECO:0000313" key="6">
    <source>
        <dbReference type="Proteomes" id="UP001199054"/>
    </source>
</evidence>
<organism evidence="5 6">
    <name type="scientific">Streptomyces antimicrobicus</name>
    <dbReference type="NCBI Taxonomy" id="2883108"/>
    <lineage>
        <taxon>Bacteria</taxon>
        <taxon>Bacillati</taxon>
        <taxon>Actinomycetota</taxon>
        <taxon>Actinomycetes</taxon>
        <taxon>Kitasatosporales</taxon>
        <taxon>Streptomycetaceae</taxon>
        <taxon>Streptomyces</taxon>
    </lineage>
</organism>
<dbReference type="Pfam" id="PF06386">
    <property type="entry name" value="GvpL_GvpF"/>
    <property type="match status" value="1"/>
</dbReference>
<name>A0ABS8B3L4_9ACTN</name>
<evidence type="ECO:0000256" key="3">
    <source>
        <dbReference type="ARBA" id="ARBA00035643"/>
    </source>
</evidence>
<reference evidence="5 6" key="1">
    <citation type="submission" date="2021-10" db="EMBL/GenBank/DDBJ databases">
        <title>Streptomyces sp. strain SMC 277, a novel streptomycete isolated from soil.</title>
        <authorList>
            <person name="Chanama M."/>
        </authorList>
    </citation>
    <scope>NUCLEOTIDE SEQUENCE [LARGE SCALE GENOMIC DNA]</scope>
    <source>
        <strain evidence="5 6">SMC 277</strain>
    </source>
</reference>
<feature type="region of interest" description="Disordered" evidence="4">
    <location>
        <begin position="1"/>
        <end position="32"/>
    </location>
</feature>
<comment type="subcellular location">
    <subcellularLocation>
        <location evidence="2">Gas vesicle</location>
    </subcellularLocation>
</comment>
<accession>A0ABS8B3L4</accession>
<dbReference type="Proteomes" id="UP001199054">
    <property type="component" value="Unassembled WGS sequence"/>
</dbReference>
<evidence type="ECO:0000256" key="2">
    <source>
        <dbReference type="ARBA" id="ARBA00035108"/>
    </source>
</evidence>
<proteinExistence type="inferred from homology"/>
<comment type="similarity">
    <text evidence="3">Belongs to the gas vesicle GvpF/GvpL family.</text>
</comment>
<keyword evidence="1" id="KW-0304">Gas vesicle</keyword>
<sequence>MNDPAAGPAGPVGPADPTAPARPTGPAAPAAPAGGAGTLTYVYAVAEPSPALDGVLAALTGVAGRPVTLLVPPDPGPGPGPGPVAFVVSDVDRPDWTEEALKVHFEDLDWLGDTARAHHRVIEALAARTTVLPLRLATLYEDRDRALQALRAQRADFAERLARLRAHTEYGVKVYVRPAGATAPAAAPGPASGLSPGKAYLRARRAQHHAHEDHYRQAREAGERIAAVARRCGAAHARHPVQRGPLAAPGPGEAGENVLNDAFLVPDEVADAFRAAVQEVAGALPGVRVELTGPWAPYSFAAGPTPPPPVP</sequence>
<dbReference type="PANTHER" id="PTHR36852">
    <property type="entry name" value="PROTEIN GVPL 2"/>
    <property type="match status" value="1"/>
</dbReference>
<evidence type="ECO:0000256" key="4">
    <source>
        <dbReference type="SAM" id="MobiDB-lite"/>
    </source>
</evidence>
<dbReference type="InterPro" id="IPR009430">
    <property type="entry name" value="GvpL/GvpF"/>
</dbReference>
<evidence type="ECO:0000256" key="1">
    <source>
        <dbReference type="ARBA" id="ARBA00022987"/>
    </source>
</evidence>
<protein>
    <submittedName>
        <fullName evidence="5">GvpL/GvpF family gas vesicle protein</fullName>
    </submittedName>
</protein>
<comment type="caution">
    <text evidence="5">The sequence shown here is derived from an EMBL/GenBank/DDBJ whole genome shotgun (WGS) entry which is preliminary data.</text>
</comment>
<gene>
    <name evidence="5" type="ORF">LG632_07340</name>
</gene>
<dbReference type="PANTHER" id="PTHR36852:SF1">
    <property type="entry name" value="PROTEIN GVPL 2"/>
    <property type="match status" value="1"/>
</dbReference>